<dbReference type="InterPro" id="IPR035986">
    <property type="entry name" value="PKD_dom_sf"/>
</dbReference>
<feature type="signal peptide" evidence="2">
    <location>
        <begin position="1"/>
        <end position="23"/>
    </location>
</feature>
<dbReference type="EMBL" id="JBHRSX010000006">
    <property type="protein sequence ID" value="MFC3200565.1"/>
    <property type="molecule type" value="Genomic_DNA"/>
</dbReference>
<dbReference type="CDD" id="cd00146">
    <property type="entry name" value="PKD"/>
    <property type="match status" value="1"/>
</dbReference>
<proteinExistence type="predicted"/>
<keyword evidence="1 2" id="KW-0732">Signal</keyword>
<dbReference type="SUPFAM" id="SSF49299">
    <property type="entry name" value="PKD domain"/>
    <property type="match status" value="1"/>
</dbReference>
<dbReference type="Pfam" id="PF22352">
    <property type="entry name" value="K319L-like_PKD"/>
    <property type="match status" value="1"/>
</dbReference>
<protein>
    <submittedName>
        <fullName evidence="3">FG-GAP-like repeat-containing protein</fullName>
    </submittedName>
</protein>
<sequence>MNYKNTVFFCVLIILLSACGGGAGETDKSASQNHQPVANAGVNKEVNIGENITLNGSGTDQDGDTLTYRWDVLSAPEDSLYSFSNDRAATTEFSANKIGEYQIKLTVNDGKVESAPSIINITYRESHRLNGFVHHLGLVYGIEYKLDEQGTSLNRTEAGGATYCNTGTTVSFYIGVNKFGEINCQEDMHLMDMTLNGETLPDHYKTNVSWMLQILDWDQLYSNGKLGSFDIALDIEIDAEIDFYVPTDDFIETNNITDIVRSNLDKYHHDIRNSFIGWQELSDEQLVDAIIGDVNKAKAYAQSYEVYGKAEFERNSNLEMGFPYEDKDRITNATCQYLGGPHNSVLLTNLQGDEKLEIIVNIYPCGGLVMLNHEGTELISYNQGEGVMGFSAIDDPHNPSYKLIASAVGIKDSFLNNTVLFERPGNSIYPPTTAKFGDMQQESIFLPTPPSNILRYSNEGVLEEDLYCDFLEFDQCNDFFRPPIVGQLDNSPGTELLFASKQAAEGIFLTDLQGNVKEGFPIIDSSPIAYTLVVGDVDGDGENEIISMENMPGTQIFKIYNMEGVKEATIPQEKLVMGHNAHVVLADLTNDDIPEIIVAGDSYLFVYTYKQNRYQILDGWPQRYNFLGGFSHLGIYPVVGDIDGDGAQDIVIYFKNHGPSVTIGDDATQYGFRPIEGRGRLLAFSNHGKLLSGFPKIIDDFASVHGIPITPAIGDIDLDGRNEIVLSGSSETKAPVVFVYDLGGDNHGDVQWGQFGKDEKRSNTFQ</sequence>
<gene>
    <name evidence="3" type="ORF">ACFOEW_01880</name>
</gene>
<dbReference type="InterPro" id="IPR013783">
    <property type="entry name" value="Ig-like_fold"/>
</dbReference>
<dbReference type="PROSITE" id="PS51257">
    <property type="entry name" value="PROKAR_LIPOPROTEIN"/>
    <property type="match status" value="1"/>
</dbReference>
<dbReference type="Proteomes" id="UP001595477">
    <property type="component" value="Unassembled WGS sequence"/>
</dbReference>
<feature type="chain" id="PRO_5047263566" evidence="2">
    <location>
        <begin position="24"/>
        <end position="766"/>
    </location>
</feature>
<organism evidence="3 4">
    <name type="scientific">Alteromonas oceani</name>
    <dbReference type="NCBI Taxonomy" id="2071609"/>
    <lineage>
        <taxon>Bacteria</taxon>
        <taxon>Pseudomonadati</taxon>
        <taxon>Pseudomonadota</taxon>
        <taxon>Gammaproteobacteria</taxon>
        <taxon>Alteromonadales</taxon>
        <taxon>Alteromonadaceae</taxon>
        <taxon>Alteromonas/Salinimonas group</taxon>
        <taxon>Alteromonas</taxon>
    </lineage>
</organism>
<dbReference type="Gene3D" id="2.130.10.130">
    <property type="entry name" value="Integrin alpha, N-terminal"/>
    <property type="match status" value="1"/>
</dbReference>
<dbReference type="Gene3D" id="2.60.40.10">
    <property type="entry name" value="Immunoglobulins"/>
    <property type="match status" value="1"/>
</dbReference>
<dbReference type="RefSeq" id="WP_123326106.1">
    <property type="nucleotide sequence ID" value="NZ_JBHRSX010000006.1"/>
</dbReference>
<evidence type="ECO:0000256" key="1">
    <source>
        <dbReference type="ARBA" id="ARBA00022729"/>
    </source>
</evidence>
<keyword evidence="4" id="KW-1185">Reference proteome</keyword>
<comment type="caution">
    <text evidence="3">The sequence shown here is derived from an EMBL/GenBank/DDBJ whole genome shotgun (WGS) entry which is preliminary data.</text>
</comment>
<evidence type="ECO:0000256" key="2">
    <source>
        <dbReference type="SAM" id="SignalP"/>
    </source>
</evidence>
<evidence type="ECO:0000313" key="3">
    <source>
        <dbReference type="EMBL" id="MFC3200565.1"/>
    </source>
</evidence>
<reference evidence="4" key="1">
    <citation type="journal article" date="2019" name="Int. J. Syst. Evol. Microbiol.">
        <title>The Global Catalogue of Microorganisms (GCM) 10K type strain sequencing project: providing services to taxonomists for standard genome sequencing and annotation.</title>
        <authorList>
            <consortium name="The Broad Institute Genomics Platform"/>
            <consortium name="The Broad Institute Genome Sequencing Center for Infectious Disease"/>
            <person name="Wu L."/>
            <person name="Ma J."/>
        </authorList>
    </citation>
    <scope>NUCLEOTIDE SEQUENCE [LARGE SCALE GENOMIC DNA]</scope>
    <source>
        <strain evidence="4">KCTC 52449</strain>
    </source>
</reference>
<dbReference type="SUPFAM" id="SSF69318">
    <property type="entry name" value="Integrin alpha N-terminal domain"/>
    <property type="match status" value="1"/>
</dbReference>
<dbReference type="InterPro" id="IPR013517">
    <property type="entry name" value="FG-GAP"/>
</dbReference>
<evidence type="ECO:0000313" key="4">
    <source>
        <dbReference type="Proteomes" id="UP001595477"/>
    </source>
</evidence>
<accession>A0ABV7JR42</accession>
<dbReference type="Pfam" id="PF13517">
    <property type="entry name" value="FG-GAP_3"/>
    <property type="match status" value="1"/>
</dbReference>
<name>A0ABV7JR42_9ALTE</name>
<dbReference type="InterPro" id="IPR028994">
    <property type="entry name" value="Integrin_alpha_N"/>
</dbReference>